<accession>A0A3B0SLL7</accession>
<dbReference type="PANTHER" id="PTHR34351">
    <property type="entry name" value="SLR1927 PROTEIN-RELATED"/>
    <property type="match status" value="1"/>
</dbReference>
<proteinExistence type="predicted"/>
<keyword evidence="1" id="KW-0812">Transmembrane</keyword>
<dbReference type="AlphaFoldDB" id="A0A3B0SLL7"/>
<evidence type="ECO:0000256" key="1">
    <source>
        <dbReference type="SAM" id="Phobius"/>
    </source>
</evidence>
<name>A0A3B0SLL7_9ZZZZ</name>
<keyword evidence="1" id="KW-0472">Membrane</keyword>
<keyword evidence="1" id="KW-1133">Transmembrane helix</keyword>
<evidence type="ECO:0000259" key="2">
    <source>
        <dbReference type="Pfam" id="PF01882"/>
    </source>
</evidence>
<evidence type="ECO:0000313" key="3">
    <source>
        <dbReference type="EMBL" id="VAW06695.1"/>
    </source>
</evidence>
<sequence length="394" mass="42935">MPTTRGWAAIGAAVALGVLWAGFGEDLLLALAVFLLAAVAGGSLYVRLAVPRLVLKRRISPMQLHDGDRALVDLSLESRRKIFRVSIEDRVHGLGSATFVADRIADGDSTAGRYEVLCRPRGVYTVGPARVTIGDPLGFTESVSTFGVADRLVVYPRVEDLTGVPTGRGQDQTMNTSRASFWHSSGEDFFTLREYQHGDDIRKVHWPSSARRDTLMVKQLEMPWQSRAFIALDPRAEPHASGDSFEQAVRGAASVLHHLFRSGYTPTMWAGFGNGTLVGSPDAYTIAMEELATVRPVRSMDLRQVVAGLRRSGMAGGVFVMVTGTPDEADIATFQLLSQDFYRTVVLSVAEDDDDAVVRFAHAGALMVRTSATGKWDEPWRHAMEHGWSTATAG</sequence>
<protein>
    <recommendedName>
        <fullName evidence="2">DUF58 domain-containing protein</fullName>
    </recommendedName>
</protein>
<dbReference type="EMBL" id="UOEI01000486">
    <property type="protein sequence ID" value="VAW06695.1"/>
    <property type="molecule type" value="Genomic_DNA"/>
</dbReference>
<feature type="transmembrane region" description="Helical" evidence="1">
    <location>
        <begin position="29"/>
        <end position="50"/>
    </location>
</feature>
<reference evidence="3" key="1">
    <citation type="submission" date="2018-06" db="EMBL/GenBank/DDBJ databases">
        <authorList>
            <person name="Zhirakovskaya E."/>
        </authorList>
    </citation>
    <scope>NUCLEOTIDE SEQUENCE</scope>
</reference>
<dbReference type="PANTHER" id="PTHR34351:SF1">
    <property type="entry name" value="SLR1927 PROTEIN"/>
    <property type="match status" value="1"/>
</dbReference>
<dbReference type="InterPro" id="IPR002881">
    <property type="entry name" value="DUF58"/>
</dbReference>
<dbReference type="Pfam" id="PF01882">
    <property type="entry name" value="DUF58"/>
    <property type="match status" value="1"/>
</dbReference>
<feature type="transmembrane region" description="Helical" evidence="1">
    <location>
        <begin position="7"/>
        <end position="23"/>
    </location>
</feature>
<feature type="domain" description="DUF58" evidence="2">
    <location>
        <begin position="192"/>
        <end position="239"/>
    </location>
</feature>
<gene>
    <name evidence="3" type="ORF">MNBD_ACTINO01-1598</name>
</gene>
<organism evidence="3">
    <name type="scientific">hydrothermal vent metagenome</name>
    <dbReference type="NCBI Taxonomy" id="652676"/>
    <lineage>
        <taxon>unclassified sequences</taxon>
        <taxon>metagenomes</taxon>
        <taxon>ecological metagenomes</taxon>
    </lineage>
</organism>